<gene>
    <name evidence="2" type="ORF">JonanDRAFT_0335</name>
</gene>
<dbReference type="HOGENOM" id="CLU_672030_0_0_0"/>
<dbReference type="InterPro" id="IPR006674">
    <property type="entry name" value="HD_domain"/>
</dbReference>
<dbReference type="Gene3D" id="1.10.3210.10">
    <property type="entry name" value="Hypothetical protein af1432"/>
    <property type="match status" value="2"/>
</dbReference>
<dbReference type="OrthoDB" id="9812744at2"/>
<protein>
    <recommendedName>
        <fullName evidence="1">HD domain-containing protein</fullName>
    </recommendedName>
</protein>
<dbReference type="AlphaFoldDB" id="H0UIW0"/>
<dbReference type="Proteomes" id="UP000003806">
    <property type="component" value="Chromosome"/>
</dbReference>
<evidence type="ECO:0000313" key="3">
    <source>
        <dbReference type="Proteomes" id="UP000003806"/>
    </source>
</evidence>
<sequence length="401" mass="45475">MIKRGLIETIFSAFSIERWNDHPRTAQFTEMDKQAHKAIIAWAIARTEEDRGRTIDWNRLISGGLFEFLHRVVLTDIKPPVFHRLMADPEQKRRLDSWVLSQLQPVLSPLPGRQFEACGEWFLNGADWPERHILSAAHYLATQWEFGFISFWSAPLYGIERTKKEIDDAVAGHADLPAVAAVIESRKKGSKEGLSAFFSLAGQLQFQKRWAQTSRLPVTSVLGHLFMVALLSWCGALEIGAGPVRRRNDFYCGLFHDLPEVLTRDIISPVKRSVQGLEELIKDVEAQEIQRVIFPLLPESWRSDLLYYCMDEFENRVRPGGRVKILQGPLGPEHDAPEFDGVDGQIVEAFDKLSAFVEASQSVRLGIAAPALLEGRRRILERFAGKRIGPLDIGALFDYFL</sequence>
<dbReference type="SUPFAM" id="SSF109604">
    <property type="entry name" value="HD-domain/PDEase-like"/>
    <property type="match status" value="1"/>
</dbReference>
<dbReference type="STRING" id="885272.JonanDRAFT_0335"/>
<evidence type="ECO:0000259" key="1">
    <source>
        <dbReference type="Pfam" id="PF13023"/>
    </source>
</evidence>
<proteinExistence type="predicted"/>
<dbReference type="RefSeq" id="WP_008520207.1">
    <property type="nucleotide sequence ID" value="NZ_CM001376.1"/>
</dbReference>
<dbReference type="eggNOG" id="COG1896">
    <property type="taxonomic scope" value="Bacteria"/>
</dbReference>
<dbReference type="Pfam" id="PF13023">
    <property type="entry name" value="HD_3"/>
    <property type="match status" value="1"/>
</dbReference>
<dbReference type="EMBL" id="CM001376">
    <property type="protein sequence ID" value="EHM12754.1"/>
    <property type="molecule type" value="Genomic_DNA"/>
</dbReference>
<accession>H0UIW0</accession>
<organism evidence="2 3">
    <name type="scientific">Jonquetella anthropi DSM 22815</name>
    <dbReference type="NCBI Taxonomy" id="885272"/>
    <lineage>
        <taxon>Bacteria</taxon>
        <taxon>Thermotogati</taxon>
        <taxon>Synergistota</taxon>
        <taxon>Synergistia</taxon>
        <taxon>Synergistales</taxon>
        <taxon>Dethiosulfovibrionaceae</taxon>
        <taxon>Jonquetella</taxon>
    </lineage>
</organism>
<feature type="domain" description="HD" evidence="1">
    <location>
        <begin position="201"/>
        <end position="368"/>
    </location>
</feature>
<reference evidence="2 3" key="1">
    <citation type="submission" date="2011-11" db="EMBL/GenBank/DDBJ databases">
        <title>The Noncontiguous Finished genome of Jonquetella anthropi DSM 22815.</title>
        <authorList>
            <consortium name="US DOE Joint Genome Institute (JGI-PGF)"/>
            <person name="Lucas S."/>
            <person name="Copeland A."/>
            <person name="Lapidus A."/>
            <person name="Glavina del Rio T."/>
            <person name="Dalin E."/>
            <person name="Tice H."/>
            <person name="Bruce D."/>
            <person name="Goodwin L."/>
            <person name="Pitluck S."/>
            <person name="Peters L."/>
            <person name="Mikhailova N."/>
            <person name="Held B."/>
            <person name="Kyrpides N."/>
            <person name="Mavromatis K."/>
            <person name="Ivanova N."/>
            <person name="Markowitz V."/>
            <person name="Cheng J.-F."/>
            <person name="Hugenholtz P."/>
            <person name="Woyke T."/>
            <person name="Wu D."/>
            <person name="Gronow S."/>
            <person name="Wellnitz S."/>
            <person name="Brambilla E."/>
            <person name="Klenk H.-P."/>
            <person name="Eisen J.A."/>
        </authorList>
    </citation>
    <scope>NUCLEOTIDE SEQUENCE [LARGE SCALE GENOMIC DNA]</scope>
    <source>
        <strain evidence="2 3">DSM 22815</strain>
    </source>
</reference>
<name>H0UIW0_9BACT</name>
<evidence type="ECO:0000313" key="2">
    <source>
        <dbReference type="EMBL" id="EHM12754.1"/>
    </source>
</evidence>
<keyword evidence="3" id="KW-1185">Reference proteome</keyword>